<feature type="compositionally biased region" description="Polar residues" evidence="1">
    <location>
        <begin position="333"/>
        <end position="343"/>
    </location>
</feature>
<reference evidence="2 3" key="1">
    <citation type="submission" date="2023-08" db="EMBL/GenBank/DDBJ databases">
        <title>Black Yeasts Isolated from many extreme environments.</title>
        <authorList>
            <person name="Coleine C."/>
            <person name="Stajich J.E."/>
            <person name="Selbmann L."/>
        </authorList>
    </citation>
    <scope>NUCLEOTIDE SEQUENCE [LARGE SCALE GENOMIC DNA]</scope>
    <source>
        <strain evidence="2 3">CCFEE 5885</strain>
    </source>
</reference>
<accession>A0ABR0K345</accession>
<comment type="caution">
    <text evidence="2">The sequence shown here is derived from an EMBL/GenBank/DDBJ whole genome shotgun (WGS) entry which is preliminary data.</text>
</comment>
<keyword evidence="3" id="KW-1185">Reference proteome</keyword>
<proteinExistence type="predicted"/>
<feature type="region of interest" description="Disordered" evidence="1">
    <location>
        <begin position="333"/>
        <end position="362"/>
    </location>
</feature>
<sequence>MEAAPTAKVTIKEAQQGSAFAQPCNPQTASRLIQLPPELRLKIMRMLHKNTGPLDSMVALPASTYHFSQRDYGDADRSVVELSTQMLACCQVLQREASPILYEENTMGIQYSRSLSPYCRHFHVLDVLGRLATRPEELPTGSEVDHLESLIDAWTSSRASWPELYRLRKFYQALKNIRKIQLTVEYKDSTDMFMACKFFKALLLDKDVIFIPKDKSDGSGPSELDCIKSCQMLRCRSITFASSLNLSWLVDEITGVQPFQDLFPTWIKLRRVIIDLPEVNGVHFMAVKHREGDTILDDLRNAVVHADVTRAEQHITVLTDNWLHGTSLLSNTKWPGPGSNTSEESLDCEKREQGSQREWKKSASSHLFDSSVMWQWPYRSNQC</sequence>
<evidence type="ECO:0000313" key="3">
    <source>
        <dbReference type="Proteomes" id="UP001345013"/>
    </source>
</evidence>
<dbReference type="EMBL" id="JAVRRG010000111">
    <property type="protein sequence ID" value="KAK5084874.1"/>
    <property type="molecule type" value="Genomic_DNA"/>
</dbReference>
<gene>
    <name evidence="2" type="ORF">LTR24_007427</name>
</gene>
<organism evidence="2 3">
    <name type="scientific">Lithohypha guttulata</name>
    <dbReference type="NCBI Taxonomy" id="1690604"/>
    <lineage>
        <taxon>Eukaryota</taxon>
        <taxon>Fungi</taxon>
        <taxon>Dikarya</taxon>
        <taxon>Ascomycota</taxon>
        <taxon>Pezizomycotina</taxon>
        <taxon>Eurotiomycetes</taxon>
        <taxon>Chaetothyriomycetidae</taxon>
        <taxon>Chaetothyriales</taxon>
        <taxon>Trichomeriaceae</taxon>
        <taxon>Lithohypha</taxon>
    </lineage>
</organism>
<dbReference type="Proteomes" id="UP001345013">
    <property type="component" value="Unassembled WGS sequence"/>
</dbReference>
<protein>
    <submittedName>
        <fullName evidence="2">Uncharacterized protein</fullName>
    </submittedName>
</protein>
<feature type="compositionally biased region" description="Basic and acidic residues" evidence="1">
    <location>
        <begin position="347"/>
        <end position="361"/>
    </location>
</feature>
<evidence type="ECO:0000313" key="2">
    <source>
        <dbReference type="EMBL" id="KAK5084874.1"/>
    </source>
</evidence>
<name>A0ABR0K345_9EURO</name>
<evidence type="ECO:0000256" key="1">
    <source>
        <dbReference type="SAM" id="MobiDB-lite"/>
    </source>
</evidence>